<organism evidence="1 2">
    <name type="scientific">Microbulbifer spongiae</name>
    <dbReference type="NCBI Taxonomy" id="2944933"/>
    <lineage>
        <taxon>Bacteria</taxon>
        <taxon>Pseudomonadati</taxon>
        <taxon>Pseudomonadota</taxon>
        <taxon>Gammaproteobacteria</taxon>
        <taxon>Cellvibrionales</taxon>
        <taxon>Microbulbiferaceae</taxon>
        <taxon>Microbulbifer</taxon>
    </lineage>
</organism>
<keyword evidence="2" id="KW-1185">Reference proteome</keyword>
<proteinExistence type="predicted"/>
<name>A0ABY9E630_9GAMM</name>
<gene>
    <name evidence="1" type="ORF">M8T91_11140</name>
</gene>
<dbReference type="Proteomes" id="UP001321520">
    <property type="component" value="Chromosome"/>
</dbReference>
<accession>A0ABY9E630</accession>
<evidence type="ECO:0000313" key="2">
    <source>
        <dbReference type="Proteomes" id="UP001321520"/>
    </source>
</evidence>
<reference evidence="1 2" key="1">
    <citation type="submission" date="2022-05" db="EMBL/GenBank/DDBJ databases">
        <title>Microbulbifer sp. nov., isolated from sponge.</title>
        <authorList>
            <person name="Gao L."/>
        </authorList>
    </citation>
    <scope>NUCLEOTIDE SEQUENCE [LARGE SCALE GENOMIC DNA]</scope>
    <source>
        <strain evidence="1 2">MI-G</strain>
    </source>
</reference>
<dbReference type="RefSeq" id="WP_301414237.1">
    <property type="nucleotide sequence ID" value="NZ_CP098023.1"/>
</dbReference>
<dbReference type="EMBL" id="CP098023">
    <property type="protein sequence ID" value="WKD48480.1"/>
    <property type="molecule type" value="Genomic_DNA"/>
</dbReference>
<protein>
    <submittedName>
        <fullName evidence="1">Uncharacterized protein</fullName>
    </submittedName>
</protein>
<sequence length="112" mass="12070">MQTPFRKIPRRFSTVEPCIDALLEKAGKQIVLGLPLGIGKANHFANALYARAAADPSISLTIFTALTLERPRGTAIYCAVLSSLCWIVSTVSIRISRTLPLAAGNSCRAISR</sequence>
<evidence type="ECO:0000313" key="1">
    <source>
        <dbReference type="EMBL" id="WKD48480.1"/>
    </source>
</evidence>